<organism evidence="9 10">
    <name type="scientific">candidate division WS6 bacterium GW2011_GWC1_33_20</name>
    <dbReference type="NCBI Taxonomy" id="1619089"/>
    <lineage>
        <taxon>Bacteria</taxon>
        <taxon>Candidatus Dojkabacteria</taxon>
    </lineage>
</organism>
<dbReference type="InterPro" id="IPR031341">
    <property type="entry name" value="Methyltr_RsmF_N"/>
</dbReference>
<dbReference type="SUPFAM" id="SSF53335">
    <property type="entry name" value="S-adenosyl-L-methionine-dependent methyltransferases"/>
    <property type="match status" value="1"/>
</dbReference>
<feature type="active site" description="Nucleophile" evidence="7">
    <location>
        <position position="262"/>
    </location>
</feature>
<feature type="binding site" evidence="7">
    <location>
        <begin position="139"/>
        <end position="145"/>
    </location>
    <ligand>
        <name>S-adenosyl-L-methionine</name>
        <dbReference type="ChEBI" id="CHEBI:59789"/>
    </ligand>
</feature>
<dbReference type="EMBL" id="LBOV01000002">
    <property type="protein sequence ID" value="KKP44581.1"/>
    <property type="molecule type" value="Genomic_DNA"/>
</dbReference>
<dbReference type="Pfam" id="PF01189">
    <property type="entry name" value="Methyltr_RsmB-F"/>
    <property type="match status" value="1"/>
</dbReference>
<evidence type="ECO:0000313" key="10">
    <source>
        <dbReference type="Proteomes" id="UP000034302"/>
    </source>
</evidence>
<evidence type="ECO:0000256" key="7">
    <source>
        <dbReference type="PROSITE-ProRule" id="PRU01023"/>
    </source>
</evidence>
<dbReference type="PANTHER" id="PTHR22807">
    <property type="entry name" value="NOP2 YEAST -RELATED NOL1/NOP2/FMU SUN DOMAIN-CONTAINING"/>
    <property type="match status" value="1"/>
</dbReference>
<feature type="binding site" evidence="7">
    <location>
        <position position="163"/>
    </location>
    <ligand>
        <name>S-adenosyl-L-methionine</name>
        <dbReference type="ChEBI" id="CHEBI:59789"/>
    </ligand>
</feature>
<accession>A0A0G0A089</accession>
<dbReference type="InterPro" id="IPR001678">
    <property type="entry name" value="MeTrfase_RsmB-F_NOP2_dom"/>
</dbReference>
<keyword evidence="4 7" id="KW-0808">Transferase</keyword>
<dbReference type="PROSITE" id="PS51686">
    <property type="entry name" value="SAM_MT_RSMB_NOP"/>
    <property type="match status" value="1"/>
</dbReference>
<evidence type="ECO:0000313" key="9">
    <source>
        <dbReference type="EMBL" id="KKP44581.1"/>
    </source>
</evidence>
<feature type="domain" description="SAM-dependent MTase RsmB/NOP-type" evidence="8">
    <location>
        <begin position="47"/>
        <end position="342"/>
    </location>
</feature>
<dbReference type="PROSITE" id="PS01153">
    <property type="entry name" value="NOL1_NOP2_SUN"/>
    <property type="match status" value="1"/>
</dbReference>
<dbReference type="Gene3D" id="3.40.50.150">
    <property type="entry name" value="Vaccinia Virus protein VP39"/>
    <property type="match status" value="1"/>
</dbReference>
<evidence type="ECO:0000256" key="4">
    <source>
        <dbReference type="ARBA" id="ARBA00022679"/>
    </source>
</evidence>
<keyword evidence="5 7" id="KW-0949">S-adenosyl-L-methionine</keyword>
<gene>
    <name evidence="9" type="ORF">UR34_C0002G0084</name>
</gene>
<comment type="similarity">
    <text evidence="1 7">Belongs to the class I-like SAM-binding methyltransferase superfamily. RsmB/NOP family.</text>
</comment>
<evidence type="ECO:0000256" key="5">
    <source>
        <dbReference type="ARBA" id="ARBA00022691"/>
    </source>
</evidence>
<reference evidence="9 10" key="1">
    <citation type="journal article" date="2015" name="Nature">
        <title>rRNA introns, odd ribosomes, and small enigmatic genomes across a large radiation of phyla.</title>
        <authorList>
            <person name="Brown C.T."/>
            <person name="Hug L.A."/>
            <person name="Thomas B.C."/>
            <person name="Sharon I."/>
            <person name="Castelle C.J."/>
            <person name="Singh A."/>
            <person name="Wilkins M.J."/>
            <person name="Williams K.H."/>
            <person name="Banfield J.F."/>
        </authorList>
    </citation>
    <scope>NUCLEOTIDE SEQUENCE [LARGE SCALE GENOMIC DNA]</scope>
</reference>
<feature type="binding site" evidence="7">
    <location>
        <position position="190"/>
    </location>
    <ligand>
        <name>S-adenosyl-L-methionine</name>
        <dbReference type="ChEBI" id="CHEBI:59789"/>
    </ligand>
</feature>
<evidence type="ECO:0000259" key="8">
    <source>
        <dbReference type="PROSITE" id="PS51686"/>
    </source>
</evidence>
<sequence length="342" mass="39105">MRGKGKRSNYKKSRESSFNKQPGRFITKEDIFISRIASILNVHKAEVIPLFSQRARTTIRLNTLKAKPQDTYRSLKSRGYELEIIPWAPNTYFVNNRDKAEISQIEEYRRGAFYIQDLSSILATVILDPKQNQKILDMCSAPGSKTTHIADLTKNRSTILANDVEVSRTNSLKNVIEQFGATSAKITLSDAREFGKRYPDYFDRVLLDAPCSGEGRIYMKGDKPLRFWSIKKVNGSSTLQKELIVSAFRTLKTGGTLIYSTCTLEPEENEAVVSYLLERHKNAKIEPIDLVQSKEFSQYRNHITNGIIHWSGKDYNKEVRKSVRVLPSSEMMGFYIAKIVKK</sequence>
<dbReference type="InterPro" id="IPR018314">
    <property type="entry name" value="RsmB/NOL1/NOP2-like_CS"/>
</dbReference>
<keyword evidence="2" id="KW-0963">Cytoplasm</keyword>
<evidence type="ECO:0000256" key="6">
    <source>
        <dbReference type="ARBA" id="ARBA00022884"/>
    </source>
</evidence>
<comment type="caution">
    <text evidence="9">The sequence shown here is derived from an EMBL/GenBank/DDBJ whole genome shotgun (WGS) entry which is preliminary data.</text>
</comment>
<dbReference type="PRINTS" id="PR02008">
    <property type="entry name" value="RCMTFAMILY"/>
</dbReference>
<dbReference type="NCBIfam" id="TIGR00446">
    <property type="entry name" value="nop2p"/>
    <property type="match status" value="1"/>
</dbReference>
<protein>
    <submittedName>
        <fullName evidence="9">RNA methylase</fullName>
    </submittedName>
</protein>
<keyword evidence="6 7" id="KW-0694">RNA-binding</keyword>
<dbReference type="Proteomes" id="UP000034302">
    <property type="component" value="Unassembled WGS sequence"/>
</dbReference>
<feature type="binding site" evidence="7">
    <location>
        <position position="208"/>
    </location>
    <ligand>
        <name>S-adenosyl-L-methionine</name>
        <dbReference type="ChEBI" id="CHEBI:59789"/>
    </ligand>
</feature>
<dbReference type="InterPro" id="IPR049560">
    <property type="entry name" value="MeTrfase_RsmB-F_NOP2_cat"/>
</dbReference>
<evidence type="ECO:0000256" key="1">
    <source>
        <dbReference type="ARBA" id="ARBA00007494"/>
    </source>
</evidence>
<proteinExistence type="inferred from homology"/>
<dbReference type="Pfam" id="PF17125">
    <property type="entry name" value="Methyltr_RsmF_N"/>
    <property type="match status" value="1"/>
</dbReference>
<dbReference type="Gene3D" id="3.30.70.1170">
    <property type="entry name" value="Sun protein, domain 3"/>
    <property type="match status" value="1"/>
</dbReference>
<dbReference type="InterPro" id="IPR023267">
    <property type="entry name" value="RCMT"/>
</dbReference>
<evidence type="ECO:0000256" key="3">
    <source>
        <dbReference type="ARBA" id="ARBA00022603"/>
    </source>
</evidence>
<dbReference type="AlphaFoldDB" id="A0A0G0A089"/>
<evidence type="ECO:0000256" key="2">
    <source>
        <dbReference type="ARBA" id="ARBA00022490"/>
    </source>
</evidence>
<keyword evidence="3 7" id="KW-0489">Methyltransferase</keyword>
<dbReference type="InterPro" id="IPR011023">
    <property type="entry name" value="Nop2p"/>
</dbReference>
<dbReference type="GO" id="GO:0008757">
    <property type="term" value="F:S-adenosylmethionine-dependent methyltransferase activity"/>
    <property type="evidence" value="ECO:0007669"/>
    <property type="project" value="InterPro"/>
</dbReference>
<dbReference type="GO" id="GO:0001510">
    <property type="term" value="P:RNA methylation"/>
    <property type="evidence" value="ECO:0007669"/>
    <property type="project" value="InterPro"/>
</dbReference>
<dbReference type="PATRIC" id="fig|1619089.3.peg.185"/>
<dbReference type="InterPro" id="IPR029063">
    <property type="entry name" value="SAM-dependent_MTases_sf"/>
</dbReference>
<dbReference type="PANTHER" id="PTHR22807:SF30">
    <property type="entry name" value="28S RRNA (CYTOSINE(4447)-C(5))-METHYLTRANSFERASE-RELATED"/>
    <property type="match status" value="1"/>
</dbReference>
<dbReference type="GO" id="GO:0003723">
    <property type="term" value="F:RNA binding"/>
    <property type="evidence" value="ECO:0007669"/>
    <property type="project" value="UniProtKB-UniRule"/>
</dbReference>
<dbReference type="GO" id="GO:0006396">
    <property type="term" value="P:RNA processing"/>
    <property type="evidence" value="ECO:0007669"/>
    <property type="project" value="InterPro"/>
</dbReference>
<name>A0A0G0A089_9BACT</name>
<dbReference type="GO" id="GO:0008173">
    <property type="term" value="F:RNA methyltransferase activity"/>
    <property type="evidence" value="ECO:0007669"/>
    <property type="project" value="InterPro"/>
</dbReference>